<reference key="2">
    <citation type="submission" date="2011-04" db="EMBL/GenBank/DDBJ databases">
        <title>Complete sequence of chromosome of Haliscomenobacter hydrossis DSM 1100.</title>
        <authorList>
            <consortium name="US DOE Joint Genome Institute (JGI-PGF)"/>
            <person name="Lucas S."/>
            <person name="Han J."/>
            <person name="Lapidus A."/>
            <person name="Bruce D."/>
            <person name="Goodwin L."/>
            <person name="Pitluck S."/>
            <person name="Peters L."/>
            <person name="Kyrpides N."/>
            <person name="Mavromatis K."/>
            <person name="Ivanova N."/>
            <person name="Ovchinnikova G."/>
            <person name="Pagani I."/>
            <person name="Daligault H."/>
            <person name="Detter J.C."/>
            <person name="Han C."/>
            <person name="Land M."/>
            <person name="Hauser L."/>
            <person name="Markowitz V."/>
            <person name="Cheng J.-F."/>
            <person name="Hugenholtz P."/>
            <person name="Woyke T."/>
            <person name="Wu D."/>
            <person name="Verbarg S."/>
            <person name="Frueling A."/>
            <person name="Brambilla E."/>
            <person name="Klenk H.-P."/>
            <person name="Eisen J.A."/>
        </authorList>
    </citation>
    <scope>NUCLEOTIDE SEQUENCE</scope>
    <source>
        <strain>DSM 1100</strain>
    </source>
</reference>
<dbReference type="Pfam" id="PF04170">
    <property type="entry name" value="NlpE"/>
    <property type="match status" value="1"/>
</dbReference>
<feature type="signal peptide" evidence="1">
    <location>
        <begin position="1"/>
        <end position="22"/>
    </location>
</feature>
<dbReference type="Proteomes" id="UP000008461">
    <property type="component" value="Chromosome"/>
</dbReference>
<dbReference type="EMBL" id="CP002691">
    <property type="protein sequence ID" value="AEE53066.1"/>
    <property type="molecule type" value="Genomic_DNA"/>
</dbReference>
<dbReference type="eggNOG" id="ENOG5032SRR">
    <property type="taxonomic scope" value="Bacteria"/>
</dbReference>
<evidence type="ECO:0000256" key="1">
    <source>
        <dbReference type="SAM" id="SignalP"/>
    </source>
</evidence>
<reference evidence="2 3" key="1">
    <citation type="journal article" date="2011" name="Stand. Genomic Sci.">
        <title>Complete genome sequence of Haliscomenobacter hydrossis type strain (O).</title>
        <authorList>
            <consortium name="US DOE Joint Genome Institute (JGI-PGF)"/>
            <person name="Daligault H."/>
            <person name="Lapidus A."/>
            <person name="Zeytun A."/>
            <person name="Nolan M."/>
            <person name="Lucas S."/>
            <person name="Del Rio T.G."/>
            <person name="Tice H."/>
            <person name="Cheng J.F."/>
            <person name="Tapia R."/>
            <person name="Han C."/>
            <person name="Goodwin L."/>
            <person name="Pitluck S."/>
            <person name="Liolios K."/>
            <person name="Pagani I."/>
            <person name="Ivanova N."/>
            <person name="Huntemann M."/>
            <person name="Mavromatis K."/>
            <person name="Mikhailova N."/>
            <person name="Pati A."/>
            <person name="Chen A."/>
            <person name="Palaniappan K."/>
            <person name="Land M."/>
            <person name="Hauser L."/>
            <person name="Brambilla E.M."/>
            <person name="Rohde M."/>
            <person name="Verbarg S."/>
            <person name="Goker M."/>
            <person name="Bristow J."/>
            <person name="Eisen J.A."/>
            <person name="Markowitz V."/>
            <person name="Hugenholtz P."/>
            <person name="Kyrpides N.C."/>
            <person name="Klenk H.P."/>
            <person name="Woyke T."/>
        </authorList>
    </citation>
    <scope>NUCLEOTIDE SEQUENCE [LARGE SCALE GENOMIC DNA]</scope>
    <source>
        <strain evidence="3">ATCC 27775 / DSM 1100 / LMG 10767 / O</strain>
    </source>
</reference>
<evidence type="ECO:0000313" key="2">
    <source>
        <dbReference type="EMBL" id="AEE53066.1"/>
    </source>
</evidence>
<dbReference type="OrthoDB" id="952272at2"/>
<accession>F4L606</accession>
<keyword evidence="1" id="KW-0732">Signal</keyword>
<name>F4L606_HALH1</name>
<evidence type="ECO:0000313" key="3">
    <source>
        <dbReference type="Proteomes" id="UP000008461"/>
    </source>
</evidence>
<sequence length="298" mass="33571">MKSILILLSFVCWTFLSNPVTNLSNEPDTAFELQASTPGDSLIKTMLNIDQSFPVDFIRWHLLMQPESQTFDLSINYGINQPNTLGFTAAGQKQSIQGSYQVRSGPHGEVYQLKSETAKVAFSFLQLNEDLYHLLDADQQLMLGNGGWSYSLNRKTPSHQKSPLPALAAATLSKSTPYVAVFDGRTPCSELAAEYAIPVSTECIKLKWRLTLYRDSTSKQPTTYTLTRIFRRAQAITGKWSINQKGEATIYQLHPDEKRDEALQFLVGDENVLFFLDKKQQLLVGDENFSFALNKKLK</sequence>
<dbReference type="Gene3D" id="2.40.128.640">
    <property type="match status" value="1"/>
</dbReference>
<organism evidence="2 3">
    <name type="scientific">Haliscomenobacter hydrossis (strain ATCC 27775 / DSM 1100 / LMG 10767 / O)</name>
    <dbReference type="NCBI Taxonomy" id="760192"/>
    <lineage>
        <taxon>Bacteria</taxon>
        <taxon>Pseudomonadati</taxon>
        <taxon>Bacteroidota</taxon>
        <taxon>Saprospiria</taxon>
        <taxon>Saprospirales</taxon>
        <taxon>Haliscomenobacteraceae</taxon>
        <taxon>Haliscomenobacter</taxon>
    </lineage>
</organism>
<feature type="chain" id="PRO_5003310709" evidence="1">
    <location>
        <begin position="23"/>
        <end position="298"/>
    </location>
</feature>
<dbReference type="HOGENOM" id="CLU_933053_0_0_10"/>
<dbReference type="InterPro" id="IPR007298">
    <property type="entry name" value="Cu-R_lipoprotein_NlpE"/>
</dbReference>
<keyword evidence="3" id="KW-1185">Reference proteome</keyword>
<dbReference type="KEGG" id="hhy:Halhy_5240"/>
<dbReference type="RefSeq" id="WP_013767601.1">
    <property type="nucleotide sequence ID" value="NC_015510.1"/>
</dbReference>
<gene>
    <name evidence="2" type="ordered locus">Halhy_5240</name>
</gene>
<proteinExistence type="predicted"/>
<dbReference type="AlphaFoldDB" id="F4L606"/>
<protein>
    <submittedName>
        <fullName evidence="2">Uncharacterized protein</fullName>
    </submittedName>
</protein>